<dbReference type="InterPro" id="IPR003594">
    <property type="entry name" value="HATPase_dom"/>
</dbReference>
<dbReference type="Proteomes" id="UP001229209">
    <property type="component" value="Unassembled WGS sequence"/>
</dbReference>
<dbReference type="Pfam" id="PF13188">
    <property type="entry name" value="PAS_8"/>
    <property type="match status" value="1"/>
</dbReference>
<dbReference type="CDD" id="cd00075">
    <property type="entry name" value="HATPase"/>
    <property type="match status" value="1"/>
</dbReference>
<evidence type="ECO:0000256" key="5">
    <source>
        <dbReference type="ARBA" id="ARBA00022553"/>
    </source>
</evidence>
<evidence type="ECO:0000256" key="10">
    <source>
        <dbReference type="ARBA" id="ARBA00023012"/>
    </source>
</evidence>
<dbReference type="CDD" id="cd00082">
    <property type="entry name" value="HisKA"/>
    <property type="match status" value="1"/>
</dbReference>
<dbReference type="SUPFAM" id="SSF47384">
    <property type="entry name" value="Homodimeric domain of signal transducing histidine kinase"/>
    <property type="match status" value="1"/>
</dbReference>
<dbReference type="InterPro" id="IPR000014">
    <property type="entry name" value="PAS"/>
</dbReference>
<keyword evidence="15" id="KW-1185">Reference proteome</keyword>
<comment type="caution">
    <text evidence="14">The sequence shown here is derived from an EMBL/GenBank/DDBJ whole genome shotgun (WGS) entry which is preliminary data.</text>
</comment>
<dbReference type="PRINTS" id="PR00344">
    <property type="entry name" value="BCTRLSENSOR"/>
</dbReference>
<dbReference type="InterPro" id="IPR036890">
    <property type="entry name" value="HATPase_C_sf"/>
</dbReference>
<feature type="domain" description="Histidine kinase" evidence="12">
    <location>
        <begin position="370"/>
        <end position="589"/>
    </location>
</feature>
<evidence type="ECO:0000259" key="13">
    <source>
        <dbReference type="PROSITE" id="PS50885"/>
    </source>
</evidence>
<dbReference type="GO" id="GO:0004673">
    <property type="term" value="F:protein histidine kinase activity"/>
    <property type="evidence" value="ECO:0007669"/>
    <property type="project" value="UniProtKB-EC"/>
</dbReference>
<evidence type="ECO:0000256" key="4">
    <source>
        <dbReference type="ARBA" id="ARBA00022475"/>
    </source>
</evidence>
<dbReference type="PANTHER" id="PTHR45453:SF1">
    <property type="entry name" value="PHOSPHATE REGULON SENSOR PROTEIN PHOR"/>
    <property type="match status" value="1"/>
</dbReference>
<dbReference type="SUPFAM" id="SSF55785">
    <property type="entry name" value="PYP-like sensor domain (PAS domain)"/>
    <property type="match status" value="1"/>
</dbReference>
<sequence>MREDRRFWRSIRFKLVTVSLLLVLFSLELIGAYFVRTLTTSLVQSETQTVENQAHLMSILVAPQLEISNSSHNKHPLDTLTSMLSSLPQFMGGSVYILNRDGFVVDTSAGTALIGQQRTDSVSTEALLQHKTVAAIRFDPLSNQHLLTVAVPILYNNRFLGVVEYVVPIQSVYNTVHEVTKIFYTGSAIGLMLAALLGILLARTITRPILDATRQARVLASGDFSRRVHVGGDDEFGDLATAINDLTTKLEDALQTNQREQERLRAIITSMGDGVVAFNPEWQPLFLNEAARRMLQLRTNDSNAAIRLGLTEMKEDIREKIWVREIGQSILHVHVTALQQHQERQGYVAVIRDVTEQEKLIQAQRDFVANVSHELRTPLTSVKSYIEALRDLTPDEEDVRQDFLQVVSDETDRMVRLTRDLLLLSGLSKDSQRPRTVTYITMERLFAFAEQRFRIQANARELTFIVDPAPPATLLGDEDMLHRVLDNLLSNAFKYTPAGGIVCLSAHIENADEVEIIVSDTGIGIPPEDLPHVFERFYRVDKGRSRRSGGTGLGLALAREIVERHGGTIDMESEVNRGTKVHLRLPMVKDKGVGQYE</sequence>
<dbReference type="RefSeq" id="WP_203115658.1">
    <property type="nucleotide sequence ID" value="NZ_JAURUO010000003.1"/>
</dbReference>
<dbReference type="SMART" id="SM00387">
    <property type="entry name" value="HATPase_c"/>
    <property type="match status" value="1"/>
</dbReference>
<dbReference type="EMBL" id="JAURUO010000003">
    <property type="protein sequence ID" value="MDP9727876.1"/>
    <property type="molecule type" value="Genomic_DNA"/>
</dbReference>
<dbReference type="InterPro" id="IPR036097">
    <property type="entry name" value="HisK_dim/P_sf"/>
</dbReference>
<dbReference type="PANTHER" id="PTHR45453">
    <property type="entry name" value="PHOSPHATE REGULON SENSOR PROTEIN PHOR"/>
    <property type="match status" value="1"/>
</dbReference>
<evidence type="ECO:0000313" key="14">
    <source>
        <dbReference type="EMBL" id="MDP9727876.1"/>
    </source>
</evidence>
<dbReference type="Gene3D" id="1.10.8.500">
    <property type="entry name" value="HAMP domain in histidine kinase"/>
    <property type="match status" value="1"/>
</dbReference>
<keyword evidence="8 14" id="KW-0418">Kinase</keyword>
<dbReference type="SMART" id="SM00388">
    <property type="entry name" value="HisKA"/>
    <property type="match status" value="1"/>
</dbReference>
<dbReference type="SUPFAM" id="SSF158472">
    <property type="entry name" value="HAMP domain-like"/>
    <property type="match status" value="1"/>
</dbReference>
<keyword evidence="9" id="KW-0067">ATP-binding</keyword>
<evidence type="ECO:0000313" key="15">
    <source>
        <dbReference type="Proteomes" id="UP001229209"/>
    </source>
</evidence>
<dbReference type="Pfam" id="PF00672">
    <property type="entry name" value="HAMP"/>
    <property type="match status" value="1"/>
</dbReference>
<keyword evidence="5" id="KW-0597">Phosphoprotein</keyword>
<dbReference type="InterPro" id="IPR003660">
    <property type="entry name" value="HAMP_dom"/>
</dbReference>
<dbReference type="InterPro" id="IPR050351">
    <property type="entry name" value="BphY/WalK/GraS-like"/>
</dbReference>
<dbReference type="InterPro" id="IPR003661">
    <property type="entry name" value="HisK_dim/P_dom"/>
</dbReference>
<evidence type="ECO:0000256" key="8">
    <source>
        <dbReference type="ARBA" id="ARBA00022777"/>
    </source>
</evidence>
<evidence type="ECO:0000259" key="12">
    <source>
        <dbReference type="PROSITE" id="PS50109"/>
    </source>
</evidence>
<keyword evidence="7" id="KW-0547">Nucleotide-binding</keyword>
<evidence type="ECO:0000256" key="9">
    <source>
        <dbReference type="ARBA" id="ARBA00022840"/>
    </source>
</evidence>
<dbReference type="EC" id="2.7.13.3" evidence="3"/>
<evidence type="ECO:0000256" key="7">
    <source>
        <dbReference type="ARBA" id="ARBA00022741"/>
    </source>
</evidence>
<comment type="catalytic activity">
    <reaction evidence="1">
        <text>ATP + protein L-histidine = ADP + protein N-phospho-L-histidine.</text>
        <dbReference type="EC" id="2.7.13.3"/>
    </reaction>
</comment>
<dbReference type="InterPro" id="IPR004358">
    <property type="entry name" value="Sig_transdc_His_kin-like_C"/>
</dbReference>
<evidence type="ECO:0000256" key="3">
    <source>
        <dbReference type="ARBA" id="ARBA00012438"/>
    </source>
</evidence>
<name>A0ABT9LUE3_9BACL</name>
<dbReference type="Pfam" id="PF02518">
    <property type="entry name" value="HATPase_c"/>
    <property type="match status" value="1"/>
</dbReference>
<feature type="domain" description="HAMP" evidence="13">
    <location>
        <begin position="203"/>
        <end position="255"/>
    </location>
</feature>
<dbReference type="SUPFAM" id="SSF55874">
    <property type="entry name" value="ATPase domain of HSP90 chaperone/DNA topoisomerase II/histidine kinase"/>
    <property type="match status" value="1"/>
</dbReference>
<evidence type="ECO:0000256" key="6">
    <source>
        <dbReference type="ARBA" id="ARBA00022679"/>
    </source>
</evidence>
<dbReference type="PROSITE" id="PS50109">
    <property type="entry name" value="HIS_KIN"/>
    <property type="match status" value="1"/>
</dbReference>
<dbReference type="Gene3D" id="3.30.565.10">
    <property type="entry name" value="Histidine kinase-like ATPase, C-terminal domain"/>
    <property type="match status" value="1"/>
</dbReference>
<accession>A0ABT9LUE3</accession>
<evidence type="ECO:0000256" key="2">
    <source>
        <dbReference type="ARBA" id="ARBA00004651"/>
    </source>
</evidence>
<proteinExistence type="predicted"/>
<protein>
    <recommendedName>
        <fullName evidence="3">histidine kinase</fullName>
        <ecNumber evidence="3">2.7.13.3</ecNumber>
    </recommendedName>
</protein>
<gene>
    <name evidence="14" type="ORF">J2S04_000806</name>
</gene>
<dbReference type="Gene3D" id="3.30.450.20">
    <property type="entry name" value="PAS domain"/>
    <property type="match status" value="2"/>
</dbReference>
<dbReference type="InterPro" id="IPR005467">
    <property type="entry name" value="His_kinase_dom"/>
</dbReference>
<organism evidence="14 15">
    <name type="scientific">Alicyclobacillus tolerans</name>
    <dbReference type="NCBI Taxonomy" id="90970"/>
    <lineage>
        <taxon>Bacteria</taxon>
        <taxon>Bacillati</taxon>
        <taxon>Bacillota</taxon>
        <taxon>Bacilli</taxon>
        <taxon>Bacillales</taxon>
        <taxon>Alicyclobacillaceae</taxon>
        <taxon>Alicyclobacillus</taxon>
    </lineage>
</organism>
<dbReference type="Pfam" id="PF00512">
    <property type="entry name" value="HisKA"/>
    <property type="match status" value="1"/>
</dbReference>
<dbReference type="PROSITE" id="PS50885">
    <property type="entry name" value="HAMP"/>
    <property type="match status" value="1"/>
</dbReference>
<keyword evidence="6 14" id="KW-0808">Transferase</keyword>
<keyword evidence="11" id="KW-0472">Membrane</keyword>
<keyword evidence="4" id="KW-1003">Cell membrane</keyword>
<comment type="subcellular location">
    <subcellularLocation>
        <location evidence="2">Cell membrane</location>
        <topology evidence="2">Multi-pass membrane protein</topology>
    </subcellularLocation>
</comment>
<evidence type="ECO:0000256" key="1">
    <source>
        <dbReference type="ARBA" id="ARBA00000085"/>
    </source>
</evidence>
<dbReference type="CDD" id="cd06225">
    <property type="entry name" value="HAMP"/>
    <property type="match status" value="1"/>
</dbReference>
<dbReference type="InterPro" id="IPR035965">
    <property type="entry name" value="PAS-like_dom_sf"/>
</dbReference>
<dbReference type="CDD" id="cd18773">
    <property type="entry name" value="PDC1_HK_sensor"/>
    <property type="match status" value="1"/>
</dbReference>
<dbReference type="Gene3D" id="1.10.287.130">
    <property type="match status" value="1"/>
</dbReference>
<dbReference type="SMART" id="SM00304">
    <property type="entry name" value="HAMP"/>
    <property type="match status" value="1"/>
</dbReference>
<keyword evidence="10" id="KW-0902">Two-component regulatory system</keyword>
<reference evidence="14 15" key="1">
    <citation type="submission" date="2023-07" db="EMBL/GenBank/DDBJ databases">
        <title>Genomic Encyclopedia of Type Strains, Phase IV (KMG-IV): sequencing the most valuable type-strain genomes for metagenomic binning, comparative biology and taxonomic classification.</title>
        <authorList>
            <person name="Goeker M."/>
        </authorList>
    </citation>
    <scope>NUCLEOTIDE SEQUENCE [LARGE SCALE GENOMIC DNA]</scope>
    <source>
        <strain evidence="14 15">DSM 25924</strain>
    </source>
</reference>
<evidence type="ECO:0000256" key="11">
    <source>
        <dbReference type="ARBA" id="ARBA00023136"/>
    </source>
</evidence>